<evidence type="ECO:0000313" key="2">
    <source>
        <dbReference type="EMBL" id="HJF66489.1"/>
    </source>
</evidence>
<name>A0A9D2UYL0_9ACTN</name>
<evidence type="ECO:0000313" key="3">
    <source>
        <dbReference type="Proteomes" id="UP000786989"/>
    </source>
</evidence>
<organism evidence="2 3">
    <name type="scientific">Slackia equolifaciens</name>
    <dbReference type="NCBI Taxonomy" id="498718"/>
    <lineage>
        <taxon>Bacteria</taxon>
        <taxon>Bacillati</taxon>
        <taxon>Actinomycetota</taxon>
        <taxon>Coriobacteriia</taxon>
        <taxon>Eggerthellales</taxon>
        <taxon>Eggerthellaceae</taxon>
        <taxon>Slackia</taxon>
    </lineage>
</organism>
<protein>
    <recommendedName>
        <fullName evidence="1">Restriction endonuclease type I HsdR second RecA-like helicase domain-containing protein</fullName>
    </recommendedName>
</protein>
<dbReference type="PANTHER" id="PTHR42927">
    <property type="entry name" value="HELICASE SUPERFAMILY 1 AND 2 DOMAIN-CONTAINING PROTEIN"/>
    <property type="match status" value="1"/>
</dbReference>
<evidence type="ECO:0000259" key="1">
    <source>
        <dbReference type="Pfam" id="PF22679"/>
    </source>
</evidence>
<dbReference type="InterPro" id="IPR027417">
    <property type="entry name" value="P-loop_NTPase"/>
</dbReference>
<sequence>SVAPGTIEGNLSVVVDHFASTVAMTLGGKAKAMVVTAGREEAVRYYLAYEGMRRAHMQTMGSYRALVAFTGSVSVDGTDYTEVGINGFAEEKLPDYFDTDDYRILFVADKYQTGFDQNLLAAMYVDKRLSGITCVQTLSRLNRICPPYEKRTFVLDFRNSYDNVRKSFAPYYEDTLLTEPLTIDDVRETERRLLCYGILDLDDVEEFNTLLAKAHRTNSEKGRMWALLDAAATLVRAMEEDEADEVRRVIRNFIKQYGFLLQAAPFVNKNMHMEYNFCVSLIREIDSGHGGGNDFNIADKVSLEDFTVEKSGEHVGVPLEPEPEVHIPKGTGTGLAEDQYEKLSRIIEEWNARFGLTLDPVVHAGSLVSLLDTLRADPKVQQSARVNTARDFRNTVDDRAEDALVKDYDQDNEWYGFLLNNEEARRQLVHAFVDDVYRSLHGAGDNSPQE</sequence>
<reference evidence="2" key="1">
    <citation type="journal article" date="2021" name="PeerJ">
        <title>Extensive microbial diversity within the chicken gut microbiome revealed by metagenomics and culture.</title>
        <authorList>
            <person name="Gilroy R."/>
            <person name="Ravi A."/>
            <person name="Getino M."/>
            <person name="Pursley I."/>
            <person name="Horton D.L."/>
            <person name="Alikhan N.F."/>
            <person name="Baker D."/>
            <person name="Gharbi K."/>
            <person name="Hall N."/>
            <person name="Watson M."/>
            <person name="Adriaenssens E.M."/>
            <person name="Foster-Nyarko E."/>
            <person name="Jarju S."/>
            <person name="Secka A."/>
            <person name="Antonio M."/>
            <person name="Oren A."/>
            <person name="Chaudhuri R.R."/>
            <person name="La Ragione R."/>
            <person name="Hildebrand F."/>
            <person name="Pallen M.J."/>
        </authorList>
    </citation>
    <scope>NUCLEOTIDE SEQUENCE</scope>
    <source>
        <strain evidence="2">ChiGjej6B6-11269</strain>
    </source>
</reference>
<dbReference type="Gene3D" id="3.40.50.300">
    <property type="entry name" value="P-loop containing nucleotide triphosphate hydrolases"/>
    <property type="match status" value="1"/>
</dbReference>
<dbReference type="AlphaFoldDB" id="A0A9D2UYL0"/>
<feature type="non-terminal residue" evidence="2">
    <location>
        <position position="1"/>
    </location>
</feature>
<dbReference type="EMBL" id="DYWI01000199">
    <property type="protein sequence ID" value="HJF66489.1"/>
    <property type="molecule type" value="Genomic_DNA"/>
</dbReference>
<dbReference type="PANTHER" id="PTHR42927:SF1">
    <property type="entry name" value="HELICASE SUPERFAMILY 1 AND 2 DOMAIN-CONTAINING PROTEIN"/>
    <property type="match status" value="1"/>
</dbReference>
<proteinExistence type="predicted"/>
<accession>A0A9D2UYL0</accession>
<dbReference type="Pfam" id="PF22679">
    <property type="entry name" value="T1R_D3-like"/>
    <property type="match status" value="1"/>
</dbReference>
<comment type="caution">
    <text evidence="2">The sequence shown here is derived from an EMBL/GenBank/DDBJ whole genome shotgun (WGS) entry which is preliminary data.</text>
</comment>
<dbReference type="InterPro" id="IPR055180">
    <property type="entry name" value="HsdR_RecA-like_helicase_dom_2"/>
</dbReference>
<reference evidence="2" key="2">
    <citation type="submission" date="2021-09" db="EMBL/GenBank/DDBJ databases">
        <authorList>
            <person name="Gilroy R."/>
        </authorList>
    </citation>
    <scope>NUCLEOTIDE SEQUENCE</scope>
    <source>
        <strain evidence="2">ChiGjej6B6-11269</strain>
    </source>
</reference>
<feature type="domain" description="Restriction endonuclease type I HsdR second RecA-like helicase" evidence="1">
    <location>
        <begin position="100"/>
        <end position="159"/>
    </location>
</feature>
<gene>
    <name evidence="2" type="ORF">K8U77_10320</name>
</gene>
<dbReference type="Proteomes" id="UP000786989">
    <property type="component" value="Unassembled WGS sequence"/>
</dbReference>